<evidence type="ECO:0000256" key="4">
    <source>
        <dbReference type="ARBA" id="ARBA00023239"/>
    </source>
</evidence>
<gene>
    <name evidence="7" type="ORF">Fmac_019129</name>
</gene>
<dbReference type="InterPro" id="IPR034741">
    <property type="entry name" value="Terpene_cyclase-like_1_C"/>
</dbReference>
<dbReference type="InterPro" id="IPR050148">
    <property type="entry name" value="Terpene_synthase-like"/>
</dbReference>
<dbReference type="Gene3D" id="1.10.600.10">
    <property type="entry name" value="Farnesyl Diphosphate Synthase"/>
    <property type="match status" value="1"/>
</dbReference>
<evidence type="ECO:0000256" key="3">
    <source>
        <dbReference type="ARBA" id="ARBA00022842"/>
    </source>
</evidence>
<dbReference type="SFLD" id="SFLDG01019">
    <property type="entry name" value="Terpene_Cyclase_Like_1_C_Termi"/>
    <property type="match status" value="1"/>
</dbReference>
<dbReference type="GO" id="GO:0046872">
    <property type="term" value="F:metal ion binding"/>
    <property type="evidence" value="ECO:0007669"/>
    <property type="project" value="UniProtKB-KW"/>
</dbReference>
<dbReference type="FunFam" id="1.10.600.10:FF:000007">
    <property type="entry name" value="Isoprene synthase, chloroplastic"/>
    <property type="match status" value="1"/>
</dbReference>
<sequence>MSLATSIPLSSTQFAAANITRPLVDYAPDIWEDTFLQYDPESLELNDHVKQQAQMLKEEVKNMFQSSINQSIMQKLSFIDLLQRFSVSYHFKQEINHTLEQIYETFKNNNIIGDDDAHHSLALLFRLLKQQGYKISSDVFKKLKNEQGNFNETLANNIQGLCDLYEVAHLRAHEDDILEEVYDFSNTRLKSLASQLGSSLATKINYCLRRPINKSVPRFDARYHMTIYEENVFHDETLLVFAKVDFNILQKLHHKEICSISKWWKNSNFETKVPYARQRLVESYIWSLSMSYEPEYSIARMFLGKVIGVVCLLDDTYDAYGTIQELELFTEAIQRWNISPIEALPHCMQVVFNAVLELCDEIESTTTESGQSSFVVPRFKQAVFNQIKGYMVEAKWCHEGYIPSYDEYKNNGILTSCYPLFITTFVGLGEYATKDVLNWIFSNPKIIEAVSVMGRVMDDMATHKFEQQRVHVATAVECCMNQYGISQEKAYKLILNDVEEYWKVINEECAKLNDIPKSVLECIVNLARMSVLAYENYQDRYTHGELIKDLVSSLLLDPMPLPASVPIVLYLDAFGKGKMHVGAIEGVEYVVSRRSRCKFAMLRCKSASSTPILAPGARAIGILALGA</sequence>
<name>A0ABD1M7K9_9FABA</name>
<keyword evidence="8" id="KW-1185">Reference proteome</keyword>
<dbReference type="PANTHER" id="PTHR31225">
    <property type="entry name" value="OS04G0344100 PROTEIN-RELATED"/>
    <property type="match status" value="1"/>
</dbReference>
<dbReference type="InterPro" id="IPR005630">
    <property type="entry name" value="Terpene_synthase_metal-bd"/>
</dbReference>
<dbReference type="Proteomes" id="UP001603857">
    <property type="component" value="Unassembled WGS sequence"/>
</dbReference>
<dbReference type="InterPro" id="IPR036965">
    <property type="entry name" value="Terpene_synth_N_sf"/>
</dbReference>
<evidence type="ECO:0000313" key="8">
    <source>
        <dbReference type="Proteomes" id="UP001603857"/>
    </source>
</evidence>
<dbReference type="GO" id="GO:0016829">
    <property type="term" value="F:lyase activity"/>
    <property type="evidence" value="ECO:0007669"/>
    <property type="project" value="UniProtKB-KW"/>
</dbReference>
<evidence type="ECO:0000259" key="6">
    <source>
        <dbReference type="Pfam" id="PF03936"/>
    </source>
</evidence>
<feature type="domain" description="Terpene synthase N-terminal" evidence="5">
    <location>
        <begin position="30"/>
        <end position="208"/>
    </location>
</feature>
<feature type="domain" description="Terpene synthase metal-binding" evidence="6">
    <location>
        <begin position="265"/>
        <end position="503"/>
    </location>
</feature>
<proteinExistence type="predicted"/>
<dbReference type="InterPro" id="IPR008930">
    <property type="entry name" value="Terpenoid_cyclase/PrenylTrfase"/>
</dbReference>
<reference evidence="7 8" key="1">
    <citation type="submission" date="2024-08" db="EMBL/GenBank/DDBJ databases">
        <title>Insights into the chromosomal genome structure of Flemingia macrophylla.</title>
        <authorList>
            <person name="Ding Y."/>
            <person name="Zhao Y."/>
            <person name="Bi W."/>
            <person name="Wu M."/>
            <person name="Zhao G."/>
            <person name="Gong Y."/>
            <person name="Li W."/>
            <person name="Zhang P."/>
        </authorList>
    </citation>
    <scope>NUCLEOTIDE SEQUENCE [LARGE SCALE GENOMIC DNA]</scope>
    <source>
        <strain evidence="7">DYQJB</strain>
        <tissue evidence="7">Leaf</tissue>
    </source>
</reference>
<comment type="cofactor">
    <cofactor evidence="1">
        <name>Mg(2+)</name>
        <dbReference type="ChEBI" id="CHEBI:18420"/>
    </cofactor>
</comment>
<organism evidence="7 8">
    <name type="scientific">Flemingia macrophylla</name>
    <dbReference type="NCBI Taxonomy" id="520843"/>
    <lineage>
        <taxon>Eukaryota</taxon>
        <taxon>Viridiplantae</taxon>
        <taxon>Streptophyta</taxon>
        <taxon>Embryophyta</taxon>
        <taxon>Tracheophyta</taxon>
        <taxon>Spermatophyta</taxon>
        <taxon>Magnoliopsida</taxon>
        <taxon>eudicotyledons</taxon>
        <taxon>Gunneridae</taxon>
        <taxon>Pentapetalae</taxon>
        <taxon>rosids</taxon>
        <taxon>fabids</taxon>
        <taxon>Fabales</taxon>
        <taxon>Fabaceae</taxon>
        <taxon>Papilionoideae</taxon>
        <taxon>50 kb inversion clade</taxon>
        <taxon>NPAAA clade</taxon>
        <taxon>indigoferoid/millettioid clade</taxon>
        <taxon>Phaseoleae</taxon>
        <taxon>Flemingia</taxon>
    </lineage>
</organism>
<keyword evidence="2" id="KW-0479">Metal-binding</keyword>
<keyword evidence="4" id="KW-0456">Lyase</keyword>
<dbReference type="AlphaFoldDB" id="A0ABD1M7K9"/>
<comment type="caution">
    <text evidence="7">The sequence shown here is derived from an EMBL/GenBank/DDBJ whole genome shotgun (WGS) entry which is preliminary data.</text>
</comment>
<dbReference type="InterPro" id="IPR008949">
    <property type="entry name" value="Isoprenoid_synthase_dom_sf"/>
</dbReference>
<dbReference type="PANTHER" id="PTHR31225:SF241">
    <property type="entry name" value="TERPENE SYNTHASE FAMILY, METAL-BINDING DOMAIN PROTEIN"/>
    <property type="match status" value="1"/>
</dbReference>
<dbReference type="Pfam" id="PF03936">
    <property type="entry name" value="Terpene_synth_C"/>
    <property type="match status" value="1"/>
</dbReference>
<evidence type="ECO:0000256" key="1">
    <source>
        <dbReference type="ARBA" id="ARBA00001946"/>
    </source>
</evidence>
<keyword evidence="3" id="KW-0460">Magnesium</keyword>
<dbReference type="SUPFAM" id="SSF48576">
    <property type="entry name" value="Terpenoid synthases"/>
    <property type="match status" value="1"/>
</dbReference>
<evidence type="ECO:0000313" key="7">
    <source>
        <dbReference type="EMBL" id="KAL2331548.1"/>
    </source>
</evidence>
<accession>A0ABD1M7K9</accession>
<dbReference type="CDD" id="cd00684">
    <property type="entry name" value="Terpene_cyclase_plant_C1"/>
    <property type="match status" value="1"/>
</dbReference>
<dbReference type="EMBL" id="JBGMDY010000006">
    <property type="protein sequence ID" value="KAL2331548.1"/>
    <property type="molecule type" value="Genomic_DNA"/>
</dbReference>
<dbReference type="Gene3D" id="1.50.10.130">
    <property type="entry name" value="Terpene synthase, N-terminal domain"/>
    <property type="match status" value="1"/>
</dbReference>
<dbReference type="Pfam" id="PF01397">
    <property type="entry name" value="Terpene_synth"/>
    <property type="match status" value="1"/>
</dbReference>
<evidence type="ECO:0000259" key="5">
    <source>
        <dbReference type="Pfam" id="PF01397"/>
    </source>
</evidence>
<evidence type="ECO:0000256" key="2">
    <source>
        <dbReference type="ARBA" id="ARBA00022723"/>
    </source>
</evidence>
<dbReference type="InterPro" id="IPR001906">
    <property type="entry name" value="Terpene_synth_N"/>
</dbReference>
<dbReference type="InterPro" id="IPR044814">
    <property type="entry name" value="Terpene_cyclase_plant_C1"/>
</dbReference>
<dbReference type="SUPFAM" id="SSF48239">
    <property type="entry name" value="Terpenoid cyclases/Protein prenyltransferases"/>
    <property type="match status" value="1"/>
</dbReference>
<dbReference type="SFLD" id="SFLDS00005">
    <property type="entry name" value="Isoprenoid_Synthase_Type_I"/>
    <property type="match status" value="1"/>
</dbReference>
<protein>
    <submittedName>
        <fullName evidence="7">Uncharacterized protein</fullName>
    </submittedName>
</protein>